<dbReference type="InterPro" id="IPR036649">
    <property type="entry name" value="Pyrophosphatase_sf"/>
</dbReference>
<comment type="similarity">
    <text evidence="2">Belongs to the PPase family.</text>
</comment>
<dbReference type="GO" id="GO:0004427">
    <property type="term" value="F:inorganic diphosphate phosphatase activity"/>
    <property type="evidence" value="ECO:0007669"/>
    <property type="project" value="UniProtKB-EC"/>
</dbReference>
<dbReference type="GO" id="GO:0005654">
    <property type="term" value="C:nucleoplasm"/>
    <property type="evidence" value="ECO:0007669"/>
    <property type="project" value="UniProtKB-ARBA"/>
</dbReference>
<dbReference type="SUPFAM" id="SSF50324">
    <property type="entry name" value="Inorganic pyrophosphatase"/>
    <property type="match status" value="2"/>
</dbReference>
<dbReference type="Proteomes" id="UP001428341">
    <property type="component" value="Unassembled WGS sequence"/>
</dbReference>
<dbReference type="GO" id="GO:0005829">
    <property type="term" value="C:cytosol"/>
    <property type="evidence" value="ECO:0007669"/>
    <property type="project" value="UniProtKB-ARBA"/>
</dbReference>
<evidence type="ECO:0000256" key="1">
    <source>
        <dbReference type="ARBA" id="ARBA00001946"/>
    </source>
</evidence>
<evidence type="ECO:0000256" key="5">
    <source>
        <dbReference type="ARBA" id="ARBA00022801"/>
    </source>
</evidence>
<dbReference type="Pfam" id="PF00719">
    <property type="entry name" value="Pyrophosphatase"/>
    <property type="match status" value="2"/>
</dbReference>
<proteinExistence type="inferred from homology"/>
<organism evidence="8 9">
    <name type="scientific">Citrus x changshan-huyou</name>
    <dbReference type="NCBI Taxonomy" id="2935761"/>
    <lineage>
        <taxon>Eukaryota</taxon>
        <taxon>Viridiplantae</taxon>
        <taxon>Streptophyta</taxon>
        <taxon>Embryophyta</taxon>
        <taxon>Tracheophyta</taxon>
        <taxon>Spermatophyta</taxon>
        <taxon>Magnoliopsida</taxon>
        <taxon>eudicotyledons</taxon>
        <taxon>Gunneridae</taxon>
        <taxon>Pentapetalae</taxon>
        <taxon>rosids</taxon>
        <taxon>malvids</taxon>
        <taxon>Sapindales</taxon>
        <taxon>Rutaceae</taxon>
        <taxon>Aurantioideae</taxon>
        <taxon>Citrus</taxon>
    </lineage>
</organism>
<dbReference type="EMBL" id="JBCGBO010000005">
    <property type="protein sequence ID" value="KAK9202115.1"/>
    <property type="molecule type" value="Genomic_DNA"/>
</dbReference>
<dbReference type="CDD" id="cd00412">
    <property type="entry name" value="pyrophosphatase"/>
    <property type="match status" value="2"/>
</dbReference>
<dbReference type="HAMAP" id="MF_00209">
    <property type="entry name" value="Inorganic_PPase"/>
    <property type="match status" value="2"/>
</dbReference>
<evidence type="ECO:0000256" key="6">
    <source>
        <dbReference type="ARBA" id="ARBA00022842"/>
    </source>
</evidence>
<name>A0AAP0QPE5_9ROSI</name>
<evidence type="ECO:0000256" key="2">
    <source>
        <dbReference type="ARBA" id="ARBA00006220"/>
    </source>
</evidence>
<protein>
    <recommendedName>
        <fullName evidence="3">inorganic diphosphatase</fullName>
        <ecNumber evidence="3">3.6.1.1</ecNumber>
    </recommendedName>
</protein>
<dbReference type="EC" id="3.6.1.1" evidence="3"/>
<dbReference type="FunFam" id="3.90.80.10:FF:000002">
    <property type="entry name" value="Soluble inorganic pyrophosphatase 4"/>
    <property type="match status" value="2"/>
</dbReference>
<comment type="cofactor">
    <cofactor evidence="1">
        <name>Mg(2+)</name>
        <dbReference type="ChEBI" id="CHEBI:18420"/>
    </cofactor>
</comment>
<dbReference type="GO" id="GO:0000287">
    <property type="term" value="F:magnesium ion binding"/>
    <property type="evidence" value="ECO:0007669"/>
    <property type="project" value="InterPro"/>
</dbReference>
<dbReference type="AlphaFoldDB" id="A0AAP0QPE5"/>
<gene>
    <name evidence="8" type="ORF">WN944_017325</name>
</gene>
<dbReference type="PROSITE" id="PS00387">
    <property type="entry name" value="PPASE"/>
    <property type="match status" value="2"/>
</dbReference>
<evidence type="ECO:0000313" key="9">
    <source>
        <dbReference type="Proteomes" id="UP001428341"/>
    </source>
</evidence>
<reference evidence="8 9" key="1">
    <citation type="submission" date="2024-05" db="EMBL/GenBank/DDBJ databases">
        <title>Haplotype-resolved chromosome-level genome assembly of Huyou (Citrus changshanensis).</title>
        <authorList>
            <person name="Miao C."/>
            <person name="Chen W."/>
            <person name="Wu Y."/>
            <person name="Wang L."/>
            <person name="Zhao S."/>
            <person name="Grierson D."/>
            <person name="Xu C."/>
            <person name="Chen K."/>
        </authorList>
    </citation>
    <scope>NUCLEOTIDE SEQUENCE [LARGE SCALE GENOMIC DNA]</scope>
    <source>
        <strain evidence="8">01-14</strain>
        <tissue evidence="8">Leaf</tissue>
    </source>
</reference>
<keyword evidence="5" id="KW-0378">Hydrolase</keyword>
<comment type="catalytic activity">
    <reaction evidence="7">
        <text>diphosphate + H2O = 2 phosphate + H(+)</text>
        <dbReference type="Rhea" id="RHEA:24576"/>
        <dbReference type="ChEBI" id="CHEBI:15377"/>
        <dbReference type="ChEBI" id="CHEBI:15378"/>
        <dbReference type="ChEBI" id="CHEBI:33019"/>
        <dbReference type="ChEBI" id="CHEBI:43474"/>
        <dbReference type="EC" id="3.6.1.1"/>
    </reaction>
</comment>
<keyword evidence="6" id="KW-0460">Magnesium</keyword>
<keyword evidence="9" id="KW-1185">Reference proteome</keyword>
<evidence type="ECO:0000256" key="3">
    <source>
        <dbReference type="ARBA" id="ARBA00012146"/>
    </source>
</evidence>
<evidence type="ECO:0000313" key="8">
    <source>
        <dbReference type="EMBL" id="KAK9202115.1"/>
    </source>
</evidence>
<evidence type="ECO:0000256" key="4">
    <source>
        <dbReference type="ARBA" id="ARBA00022723"/>
    </source>
</evidence>
<accession>A0AAP0QPE5</accession>
<keyword evidence="4" id="KW-0479">Metal-binding</keyword>
<dbReference type="GO" id="GO:0006796">
    <property type="term" value="P:phosphate-containing compound metabolic process"/>
    <property type="evidence" value="ECO:0007669"/>
    <property type="project" value="InterPro"/>
</dbReference>
<dbReference type="InterPro" id="IPR008162">
    <property type="entry name" value="Pyrophosphatase"/>
</dbReference>
<comment type="caution">
    <text evidence="8">The sequence shown here is derived from an EMBL/GenBank/DDBJ whole genome shotgun (WGS) entry which is preliminary data.</text>
</comment>
<dbReference type="PANTHER" id="PTHR10286">
    <property type="entry name" value="INORGANIC PYROPHOSPHATASE"/>
    <property type="match status" value="1"/>
</dbReference>
<dbReference type="Gene3D" id="3.90.80.10">
    <property type="entry name" value="Inorganic pyrophosphatase"/>
    <property type="match status" value="2"/>
</dbReference>
<evidence type="ECO:0000256" key="7">
    <source>
        <dbReference type="ARBA" id="ARBA00047820"/>
    </source>
</evidence>
<sequence>MSEEAAHGDGSEAVEAPQGSVPRLNERILSSMSRRSVAAHPWHDLEIGPGAPTIFNVVVEISKGSKVKYELDKKTGLIKVDRILYSSVVYPHNYGFIPRTLCEDNDPMDVLILMQEPVLPGCFLRAKAIGLMPMIDQGEKDDKIIAVCADDPEYKHYNDIKELPPHRLSEIRRFFEDYKKNENKEVAVNEFLPSSAAVEAIQYSMDLYAEYILHTLRRISRIKTTGTFNNLKLARSYLSLNGASGCMVKQLEDMIEAASSMSEEAANVSRSAPKLNERILSSLSRRSVAAHPWHDLEIGPGAPNVFNCVVEITKGSKVKYELDKKTGLIKVDRVLYSSVVYPHNYGFIPRTLCEDNDPLDVLVLMQEPVLPGCFLRARAIGLMPMIDQGEKDDKIIAVCADDPEYKHYTDIKELPPHRLTEIRRFFEDYKKNENKKVAVNEFLPTSTAVEAIQYSMCVRPKLSFNLEADWAILFVYDNFQPTELFFNWQGPLCRVHYAFPEAIGELYIPPIVFQLGGGGMEIHHLNKSFHLMLFIIDNVRR</sequence>